<gene>
    <name evidence="1" type="ORF">BWD10_11260</name>
    <name evidence="2" type="ORF">SAMEA4504057_00801</name>
</gene>
<name>A0AB38DPJ1_9NEIS</name>
<sequence length="217" mass="23868">MPHHVLLLHGLYMRAWVMRPFARMMQQQGFSADIFDYRSLRYPVSVHTAALAAQVEQYYRVHNEPLHFVGHSLGGLVLRHFAAAYPEYVRGRIVTLGTPHRGSFTAEQIKRLGLARFTLGESYCDALDGCAPALPDGVELGSLAGSKTVGVGRLLGIQGGHDGTVTIRETCCPGMKDHIVMPTSHTAMLFDRRVATQAAAFLLQGRFIHTDQNGNAI</sequence>
<dbReference type="Gene3D" id="3.40.50.1820">
    <property type="entry name" value="alpha/beta hydrolase"/>
    <property type="match status" value="1"/>
</dbReference>
<dbReference type="InterPro" id="IPR029058">
    <property type="entry name" value="AB_hydrolase_fold"/>
</dbReference>
<dbReference type="KEGG" id="nzo:SAMEA4504057_0801"/>
<dbReference type="AlphaFoldDB" id="A0AB38DPJ1"/>
<dbReference type="PANTHER" id="PTHR37946:SF1">
    <property type="entry name" value="SLL1969 PROTEIN"/>
    <property type="match status" value="1"/>
</dbReference>
<dbReference type="SUPFAM" id="SSF53474">
    <property type="entry name" value="alpha/beta-Hydrolases"/>
    <property type="match status" value="1"/>
</dbReference>
<dbReference type="EMBL" id="LT906434">
    <property type="protein sequence ID" value="SNU79308.1"/>
    <property type="molecule type" value="Genomic_DNA"/>
</dbReference>
<dbReference type="RefSeq" id="WP_085364427.1">
    <property type="nucleotide sequence ID" value="NZ_LT906434.1"/>
</dbReference>
<evidence type="ECO:0000313" key="3">
    <source>
        <dbReference type="Proteomes" id="UP000193466"/>
    </source>
</evidence>
<dbReference type="PANTHER" id="PTHR37946">
    <property type="entry name" value="SLL1969 PROTEIN"/>
    <property type="match status" value="1"/>
</dbReference>
<evidence type="ECO:0000313" key="2">
    <source>
        <dbReference type="EMBL" id="SNU79308.1"/>
    </source>
</evidence>
<organism evidence="2 4">
    <name type="scientific">Neisseria zoodegmatis</name>
    <dbReference type="NCBI Taxonomy" id="326523"/>
    <lineage>
        <taxon>Bacteria</taxon>
        <taxon>Pseudomonadati</taxon>
        <taxon>Pseudomonadota</taxon>
        <taxon>Betaproteobacteria</taxon>
        <taxon>Neisseriales</taxon>
        <taxon>Neisseriaceae</taxon>
        <taxon>Neisseria</taxon>
    </lineage>
</organism>
<evidence type="ECO:0000313" key="1">
    <source>
        <dbReference type="EMBL" id="OSI08542.1"/>
    </source>
</evidence>
<reference evidence="2 4" key="2">
    <citation type="submission" date="2017-06" db="EMBL/GenBank/DDBJ databases">
        <authorList>
            <consortium name="Pathogen Informatics"/>
        </authorList>
    </citation>
    <scope>NUCLEOTIDE SEQUENCE [LARGE SCALE GENOMIC DNA]</scope>
    <source>
        <strain evidence="2 4">NCTC12230</strain>
    </source>
</reference>
<accession>A0AB38DPJ1</accession>
<dbReference type="Proteomes" id="UP000215033">
    <property type="component" value="Chromosome 1"/>
</dbReference>
<protein>
    <submittedName>
        <fullName evidence="1">Acetyltransferase</fullName>
    </submittedName>
    <submittedName>
        <fullName evidence="2">Pimelyl-[acyl-carrier protein] methyl ester esterase</fullName>
    </submittedName>
</protein>
<proteinExistence type="predicted"/>
<evidence type="ECO:0000313" key="4">
    <source>
        <dbReference type="Proteomes" id="UP000215033"/>
    </source>
</evidence>
<reference evidence="1 3" key="1">
    <citation type="submission" date="2017-01" db="EMBL/GenBank/DDBJ databases">
        <authorList>
            <person name="Wolfgang W.J."/>
            <person name="Cole J."/>
            <person name="Wroblewski D."/>
            <person name="Mcginnis J."/>
            <person name="Musser K.A."/>
        </authorList>
    </citation>
    <scope>NUCLEOTIDE SEQUENCE [LARGE SCALE GENOMIC DNA]</scope>
    <source>
        <strain evidence="1 3">DSM 21643</strain>
    </source>
</reference>
<dbReference type="Pfam" id="PF02089">
    <property type="entry name" value="Palm_thioest"/>
    <property type="match status" value="1"/>
</dbReference>
<dbReference type="Proteomes" id="UP000193466">
    <property type="component" value="Unassembled WGS sequence"/>
</dbReference>
<keyword evidence="3" id="KW-1185">Reference proteome</keyword>
<dbReference type="EMBL" id="MTBM01000020">
    <property type="protein sequence ID" value="OSI08542.1"/>
    <property type="molecule type" value="Genomic_DNA"/>
</dbReference>